<sequence length="97" mass="11788">MGRTYDNEFKQYVARLVVDEGKPATEVAREMDVPYKTMNRWTREYRKEKEAKAEELNYVTPSEYRKREKELLDRIQELEEENEIVKKAAHIFMNQKK</sequence>
<name>A0A0A5HPS8_9BACI</name>
<dbReference type="PANTHER" id="PTHR33215:SF13">
    <property type="entry name" value="PROTEIN DISTAL ANTENNA"/>
    <property type="match status" value="1"/>
</dbReference>
<dbReference type="InterPro" id="IPR051839">
    <property type="entry name" value="RD_transcriptional_regulator"/>
</dbReference>
<gene>
    <name evidence="2" type="ORF">N783_14175</name>
</gene>
<organism evidence="2 3">
    <name type="scientific">Pontibacillus marinus BH030004 = DSM 16465</name>
    <dbReference type="NCBI Taxonomy" id="1385511"/>
    <lineage>
        <taxon>Bacteria</taxon>
        <taxon>Bacillati</taxon>
        <taxon>Bacillota</taxon>
        <taxon>Bacilli</taxon>
        <taxon>Bacillales</taxon>
        <taxon>Bacillaceae</taxon>
        <taxon>Pontibacillus</taxon>
    </lineage>
</organism>
<evidence type="ECO:0000256" key="1">
    <source>
        <dbReference type="SAM" id="Coils"/>
    </source>
</evidence>
<dbReference type="InterPro" id="IPR009057">
    <property type="entry name" value="Homeodomain-like_sf"/>
</dbReference>
<dbReference type="eggNOG" id="COG2963">
    <property type="taxonomic scope" value="Bacteria"/>
</dbReference>
<keyword evidence="1" id="KW-0175">Coiled coil</keyword>
<dbReference type="OrthoDB" id="4379323at2"/>
<proteinExistence type="predicted"/>
<dbReference type="Proteomes" id="UP000030403">
    <property type="component" value="Unassembled WGS sequence"/>
</dbReference>
<protein>
    <recommendedName>
        <fullName evidence="4">Transposase</fullName>
    </recommendedName>
</protein>
<evidence type="ECO:0000313" key="2">
    <source>
        <dbReference type="EMBL" id="KGX85637.1"/>
    </source>
</evidence>
<dbReference type="RefSeq" id="WP_027445130.1">
    <property type="nucleotide sequence ID" value="NZ_AULJ01000001.1"/>
</dbReference>
<dbReference type="InterPro" id="IPR002514">
    <property type="entry name" value="Transposase_8"/>
</dbReference>
<dbReference type="Gene3D" id="1.10.10.60">
    <property type="entry name" value="Homeodomain-like"/>
    <property type="match status" value="1"/>
</dbReference>
<evidence type="ECO:0008006" key="4">
    <source>
        <dbReference type="Google" id="ProtNLM"/>
    </source>
</evidence>
<dbReference type="GO" id="GO:0004803">
    <property type="term" value="F:transposase activity"/>
    <property type="evidence" value="ECO:0007669"/>
    <property type="project" value="InterPro"/>
</dbReference>
<accession>A0A0A5HPS8</accession>
<comment type="caution">
    <text evidence="2">The sequence shown here is derived from an EMBL/GenBank/DDBJ whole genome shotgun (WGS) entry which is preliminary data.</text>
</comment>
<dbReference type="STRING" id="1385511.GCA_000425225_00034"/>
<dbReference type="GO" id="GO:0003677">
    <property type="term" value="F:DNA binding"/>
    <property type="evidence" value="ECO:0007669"/>
    <property type="project" value="InterPro"/>
</dbReference>
<dbReference type="EMBL" id="AVPF01000038">
    <property type="protein sequence ID" value="KGX85637.1"/>
    <property type="molecule type" value="Genomic_DNA"/>
</dbReference>
<feature type="coiled-coil region" evidence="1">
    <location>
        <begin position="68"/>
        <end position="95"/>
    </location>
</feature>
<dbReference type="PANTHER" id="PTHR33215">
    <property type="entry name" value="PROTEIN DISTAL ANTENNA"/>
    <property type="match status" value="1"/>
</dbReference>
<dbReference type="Pfam" id="PF01527">
    <property type="entry name" value="HTH_Tnp_1"/>
    <property type="match status" value="1"/>
</dbReference>
<reference evidence="2 3" key="1">
    <citation type="submission" date="2013-08" db="EMBL/GenBank/DDBJ databases">
        <authorList>
            <person name="Huang J."/>
            <person name="Wang G."/>
        </authorList>
    </citation>
    <scope>NUCLEOTIDE SEQUENCE [LARGE SCALE GENOMIC DNA]</scope>
    <source>
        <strain evidence="2 3">BH030004</strain>
    </source>
</reference>
<dbReference type="SUPFAM" id="SSF46689">
    <property type="entry name" value="Homeodomain-like"/>
    <property type="match status" value="1"/>
</dbReference>
<evidence type="ECO:0000313" key="3">
    <source>
        <dbReference type="Proteomes" id="UP000030403"/>
    </source>
</evidence>
<keyword evidence="3" id="KW-1185">Reference proteome</keyword>
<dbReference type="AlphaFoldDB" id="A0A0A5HPS8"/>
<dbReference type="GO" id="GO:0006313">
    <property type="term" value="P:DNA transposition"/>
    <property type="evidence" value="ECO:0007669"/>
    <property type="project" value="InterPro"/>
</dbReference>